<feature type="transmembrane region" description="Helical" evidence="1">
    <location>
        <begin position="135"/>
        <end position="156"/>
    </location>
</feature>
<evidence type="ECO:0000313" key="3">
    <source>
        <dbReference type="EMBL" id="MBD8078605.1"/>
    </source>
</evidence>
<dbReference type="AlphaFoldDB" id="A0A927G8H2"/>
<dbReference type="InterPro" id="IPR002823">
    <property type="entry name" value="DUF112_TM"/>
</dbReference>
<dbReference type="PANTHER" id="PTHR35342:SF5">
    <property type="entry name" value="TRICARBOXYLIC TRANSPORT PROTEIN"/>
    <property type="match status" value="1"/>
</dbReference>
<feature type="transmembrane region" description="Helical" evidence="1">
    <location>
        <begin position="200"/>
        <end position="217"/>
    </location>
</feature>
<gene>
    <name evidence="3" type="ORF">IF651_05965</name>
</gene>
<feature type="transmembrane region" description="Helical" evidence="1">
    <location>
        <begin position="352"/>
        <end position="373"/>
    </location>
</feature>
<sequence>MNVLVDGLSPLLDPTVLVCLLAGLLVGTLVGAFPGVTGSMAVALASGFTLTLEPVQGLAVLLTIYVGANYGDRIPSILVNTPGTPAAIATTLDGYPLAKQGKAGLALVASSFVTTGGILVSMAVFLVAARPIAQIALEFGPAEMFALVVFGLTVMISISSKSILKGVIAGIVGLAIATVGRDPITGDERFVYGVNDLNSGLPFIAVIIGLFGIAELFDQLLTHREQSVRPISALGRWWPTRGELKQMRKPFALGSVIGTVVGVVPAAGGDIAGLIGWDRAKRLSKQPEKFGKGSLEGLAAADTSSSATLGGSLTTTMALGIPGDSVMAVMVGSMVIWGLQPGPSLFTDNPDLVVTIATIMILATVLSLGISLVRMRGMVRLLDLPRHYLWAGILIFCVVGTYTTTNNMYTVWVMLGSGVLGVLMKRTGFPAGPVVLGLLLGPLAEANLRRALLIDGPSSLVTQPISAVLLVLALIGLGTPIIARARASRRQGSGEAEAREKESSGSVR</sequence>
<reference evidence="3" key="1">
    <citation type="journal article" date="2018" name="Curr. Microbiol.">
        <title>Cellulosimicrobium arenosum sp. nov., Isolated from Marine Sediment Sand.</title>
        <authorList>
            <person name="Oh M."/>
            <person name="Kim J.H."/>
            <person name="Yoon J.H."/>
            <person name="Schumann P."/>
            <person name="Kim W."/>
        </authorList>
    </citation>
    <scope>NUCLEOTIDE SEQUENCE</scope>
    <source>
        <strain evidence="3">KCTC 49039</strain>
    </source>
</reference>
<dbReference type="Pfam" id="PF01970">
    <property type="entry name" value="TctA"/>
    <property type="match status" value="1"/>
</dbReference>
<comment type="caution">
    <text evidence="3">The sequence shown here is derived from an EMBL/GenBank/DDBJ whole genome shotgun (WGS) entry which is preliminary data.</text>
</comment>
<feature type="transmembrane region" description="Helical" evidence="1">
    <location>
        <begin position="105"/>
        <end position="129"/>
    </location>
</feature>
<name>A0A927G8H2_9MICO</name>
<evidence type="ECO:0000259" key="2">
    <source>
        <dbReference type="Pfam" id="PF01970"/>
    </source>
</evidence>
<evidence type="ECO:0000256" key="1">
    <source>
        <dbReference type="SAM" id="Phobius"/>
    </source>
</evidence>
<feature type="transmembrane region" description="Helical" evidence="1">
    <location>
        <begin position="388"/>
        <end position="415"/>
    </location>
</feature>
<feature type="transmembrane region" description="Helical" evidence="1">
    <location>
        <begin position="251"/>
        <end position="277"/>
    </location>
</feature>
<feature type="transmembrane region" description="Helical" evidence="1">
    <location>
        <begin position="464"/>
        <end position="483"/>
    </location>
</feature>
<protein>
    <submittedName>
        <fullName evidence="3">Tripartite tricarboxylate transporter permease</fullName>
    </submittedName>
</protein>
<dbReference type="RefSeq" id="WP_191828170.1">
    <property type="nucleotide sequence ID" value="NZ_JACYHB010000003.1"/>
</dbReference>
<accession>A0A927G8H2</accession>
<feature type="transmembrane region" description="Helical" evidence="1">
    <location>
        <begin position="163"/>
        <end position="180"/>
    </location>
</feature>
<reference evidence="3" key="2">
    <citation type="submission" date="2020-09" db="EMBL/GenBank/DDBJ databases">
        <authorList>
            <person name="Yu Y."/>
        </authorList>
    </citation>
    <scope>NUCLEOTIDE SEQUENCE</scope>
    <source>
        <strain evidence="3">KCTC 49039</strain>
    </source>
</reference>
<keyword evidence="1" id="KW-1133">Transmembrane helix</keyword>
<keyword evidence="4" id="KW-1185">Reference proteome</keyword>
<dbReference type="Proteomes" id="UP000610846">
    <property type="component" value="Unassembled WGS sequence"/>
</dbReference>
<evidence type="ECO:0000313" key="4">
    <source>
        <dbReference type="Proteomes" id="UP000610846"/>
    </source>
</evidence>
<feature type="transmembrane region" description="Helical" evidence="1">
    <location>
        <begin position="15"/>
        <end position="36"/>
    </location>
</feature>
<dbReference type="PANTHER" id="PTHR35342">
    <property type="entry name" value="TRICARBOXYLIC TRANSPORT PROTEIN"/>
    <property type="match status" value="1"/>
</dbReference>
<proteinExistence type="predicted"/>
<organism evidence="3 4">
    <name type="scientific">Cellulosimicrobium arenosum</name>
    <dbReference type="NCBI Taxonomy" id="2708133"/>
    <lineage>
        <taxon>Bacteria</taxon>
        <taxon>Bacillati</taxon>
        <taxon>Actinomycetota</taxon>
        <taxon>Actinomycetes</taxon>
        <taxon>Micrococcales</taxon>
        <taxon>Promicromonosporaceae</taxon>
        <taxon>Cellulosimicrobium</taxon>
    </lineage>
</organism>
<keyword evidence="1" id="KW-0472">Membrane</keyword>
<feature type="domain" description="DUF112" evidence="2">
    <location>
        <begin position="17"/>
        <end position="436"/>
    </location>
</feature>
<keyword evidence="1" id="KW-0812">Transmembrane</keyword>
<feature type="transmembrane region" description="Helical" evidence="1">
    <location>
        <begin position="319"/>
        <end position="340"/>
    </location>
</feature>
<dbReference type="EMBL" id="JACYHB010000003">
    <property type="protein sequence ID" value="MBD8078605.1"/>
    <property type="molecule type" value="Genomic_DNA"/>
</dbReference>